<dbReference type="Proteomes" id="UP000316798">
    <property type="component" value="Chromosome"/>
</dbReference>
<keyword evidence="2" id="KW-1185">Reference proteome</keyword>
<proteinExistence type="predicted"/>
<evidence type="ECO:0000313" key="2">
    <source>
        <dbReference type="Proteomes" id="UP000316798"/>
    </source>
</evidence>
<evidence type="ECO:0000313" key="1">
    <source>
        <dbReference type="EMBL" id="QDL35954.1"/>
    </source>
</evidence>
<dbReference type="OrthoDB" id="894286at2"/>
<accession>A0A515D6C8</accession>
<dbReference type="EMBL" id="CP035503">
    <property type="protein sequence ID" value="QDL35954.1"/>
    <property type="molecule type" value="Genomic_DNA"/>
</dbReference>
<dbReference type="KEGG" id="rhf:EUB48_00590"/>
<gene>
    <name evidence="1" type="ORF">EUB48_00590</name>
</gene>
<sequence length="206" mass="22724">MQKPPRVNPAGELITTSARGTLMGNRGCLHDADGNIVRKPTTRAWVSCLLEYKGIKRQPLLRPGYYTELFFLDEATALAAGHRPCYTCRGKDARLFATLWATSNLQCETARAPEIDAVLDHERSEETRMQVESPSDFPDGTIVRHESSGIFHLLRRGESLRWSFDGYGPPMPVSSLAGKLRVMTPASVVRALRAGYIPGIHSSAGQ</sequence>
<organism evidence="1 2">
    <name type="scientific">Rhodoferax sediminis</name>
    <dbReference type="NCBI Taxonomy" id="2509614"/>
    <lineage>
        <taxon>Bacteria</taxon>
        <taxon>Pseudomonadati</taxon>
        <taxon>Pseudomonadota</taxon>
        <taxon>Betaproteobacteria</taxon>
        <taxon>Burkholderiales</taxon>
        <taxon>Comamonadaceae</taxon>
        <taxon>Rhodoferax</taxon>
    </lineage>
</organism>
<protein>
    <submittedName>
        <fullName evidence="1">Uncharacterized protein</fullName>
    </submittedName>
</protein>
<name>A0A515D6C8_9BURK</name>
<reference evidence="1 2" key="1">
    <citation type="submission" date="2019-01" db="EMBL/GenBank/DDBJ databases">
        <title>Genomic insights into a novel species Rhodoferax sp.</title>
        <authorList>
            <person name="Jin L."/>
        </authorList>
    </citation>
    <scope>NUCLEOTIDE SEQUENCE [LARGE SCALE GENOMIC DNA]</scope>
    <source>
        <strain evidence="1 2">CHu59-6-5</strain>
    </source>
</reference>
<dbReference type="AlphaFoldDB" id="A0A515D6C8"/>
<dbReference type="RefSeq" id="WP_142817054.1">
    <property type="nucleotide sequence ID" value="NZ_CP035503.1"/>
</dbReference>